<evidence type="ECO:0000313" key="4">
    <source>
        <dbReference type="Proteomes" id="UP000294862"/>
    </source>
</evidence>
<dbReference type="Gene3D" id="3.40.50.10610">
    <property type="entry name" value="ABC-type transport auxiliary lipoprotein component"/>
    <property type="match status" value="1"/>
</dbReference>
<dbReference type="RefSeq" id="WP_131992008.1">
    <property type="nucleotide sequence ID" value="NZ_JACGXM010000001.1"/>
</dbReference>
<comment type="caution">
    <text evidence="3">The sequence shown here is derived from an EMBL/GenBank/DDBJ whole genome shotgun (WGS) entry which is preliminary data.</text>
</comment>
<evidence type="ECO:0000313" key="3">
    <source>
        <dbReference type="EMBL" id="TCO42748.1"/>
    </source>
</evidence>
<accession>A0A4R2IGB1</accession>
<organism evidence="3 4">
    <name type="scientific">Dokdonella fugitiva</name>
    <dbReference type="NCBI Taxonomy" id="328517"/>
    <lineage>
        <taxon>Bacteria</taxon>
        <taxon>Pseudomonadati</taxon>
        <taxon>Pseudomonadota</taxon>
        <taxon>Gammaproteobacteria</taxon>
        <taxon>Lysobacterales</taxon>
        <taxon>Rhodanobacteraceae</taxon>
        <taxon>Dokdonella</taxon>
    </lineage>
</organism>
<sequence>MRTSTTIRAALASALLALAGCGAPTVPDFTYFRLPRPQPLELATAPLFAEPLVVDAFGADGLYADQALIYALDPGAQQLRQYHYQLWTDPPTRVLQRRLIALLRESKIARQVTDELPASTPAIRISGIILRFDRVPATTGGWNAVVALKLRADGRDGQPLVDDYYRAEQAASGNDIKSTVDAYGAALDRIYAQFHADLRRHGDAGHG</sequence>
<keyword evidence="4" id="KW-1185">Reference proteome</keyword>
<name>A0A4R2IGB1_9GAMM</name>
<proteinExistence type="predicted"/>
<dbReference type="AlphaFoldDB" id="A0A4R2IGB1"/>
<gene>
    <name evidence="3" type="ORF">EV148_101154</name>
</gene>
<feature type="signal peptide" evidence="1">
    <location>
        <begin position="1"/>
        <end position="19"/>
    </location>
</feature>
<protein>
    <submittedName>
        <fullName evidence="3">ABC-type uncharacterized transport system auxiliary subunit</fullName>
    </submittedName>
</protein>
<keyword evidence="1" id="KW-0732">Signal</keyword>
<reference evidence="3 4" key="1">
    <citation type="journal article" date="2015" name="Stand. Genomic Sci.">
        <title>Genomic Encyclopedia of Bacterial and Archaeal Type Strains, Phase III: the genomes of soil and plant-associated and newly described type strains.</title>
        <authorList>
            <person name="Whitman W.B."/>
            <person name="Woyke T."/>
            <person name="Klenk H.P."/>
            <person name="Zhou Y."/>
            <person name="Lilburn T.G."/>
            <person name="Beck B.J."/>
            <person name="De Vos P."/>
            <person name="Vandamme P."/>
            <person name="Eisen J.A."/>
            <person name="Garrity G."/>
            <person name="Hugenholtz P."/>
            <person name="Kyrpides N.C."/>
        </authorList>
    </citation>
    <scope>NUCLEOTIDE SEQUENCE [LARGE SCALE GENOMIC DNA]</scope>
    <source>
        <strain evidence="3 4">A3</strain>
    </source>
</reference>
<dbReference type="Pfam" id="PF03886">
    <property type="entry name" value="ABC_trans_aux"/>
    <property type="match status" value="1"/>
</dbReference>
<dbReference type="EMBL" id="SLWQ01000001">
    <property type="protein sequence ID" value="TCO42748.1"/>
    <property type="molecule type" value="Genomic_DNA"/>
</dbReference>
<dbReference type="OrthoDB" id="5955993at2"/>
<dbReference type="SUPFAM" id="SSF159594">
    <property type="entry name" value="XCC0632-like"/>
    <property type="match status" value="1"/>
</dbReference>
<feature type="chain" id="PRO_5020868840" evidence="1">
    <location>
        <begin position="20"/>
        <end position="207"/>
    </location>
</feature>
<evidence type="ECO:0000256" key="1">
    <source>
        <dbReference type="SAM" id="SignalP"/>
    </source>
</evidence>
<feature type="domain" description="ABC-type transport auxiliary lipoprotein component" evidence="2">
    <location>
        <begin position="74"/>
        <end position="193"/>
    </location>
</feature>
<dbReference type="PROSITE" id="PS51257">
    <property type="entry name" value="PROKAR_LIPOPROTEIN"/>
    <property type="match status" value="1"/>
</dbReference>
<evidence type="ECO:0000259" key="2">
    <source>
        <dbReference type="Pfam" id="PF03886"/>
    </source>
</evidence>
<dbReference type="Proteomes" id="UP000294862">
    <property type="component" value="Unassembled WGS sequence"/>
</dbReference>
<dbReference type="InterPro" id="IPR005586">
    <property type="entry name" value="ABC_trans_aux"/>
</dbReference>